<accession>A0ABQ0F9G9</accession>
<keyword evidence="9" id="KW-1185">Reference proteome</keyword>
<keyword evidence="3" id="KW-0732">Signal</keyword>
<evidence type="ECO:0000313" key="8">
    <source>
        <dbReference type="EMBL" id="GAB1295900.1"/>
    </source>
</evidence>
<dbReference type="PANTHER" id="PTHR23037:SF29">
    <property type="entry name" value="INTERLEUKIN-9 RECEPTOR"/>
    <property type="match status" value="1"/>
</dbReference>
<evidence type="ECO:0000256" key="7">
    <source>
        <dbReference type="SAM" id="MobiDB-lite"/>
    </source>
</evidence>
<keyword evidence="5" id="KW-0472">Membrane</keyword>
<dbReference type="Proteomes" id="UP001623349">
    <property type="component" value="Unassembled WGS sequence"/>
</dbReference>
<organism evidence="8 9">
    <name type="scientific">Apodemus speciosus</name>
    <name type="common">Large Japanese field mouse</name>
    <dbReference type="NCBI Taxonomy" id="105296"/>
    <lineage>
        <taxon>Eukaryota</taxon>
        <taxon>Metazoa</taxon>
        <taxon>Chordata</taxon>
        <taxon>Craniata</taxon>
        <taxon>Vertebrata</taxon>
        <taxon>Euteleostomi</taxon>
        <taxon>Mammalia</taxon>
        <taxon>Eutheria</taxon>
        <taxon>Euarchontoglires</taxon>
        <taxon>Glires</taxon>
        <taxon>Rodentia</taxon>
        <taxon>Myomorpha</taxon>
        <taxon>Muroidea</taxon>
        <taxon>Muridae</taxon>
        <taxon>Murinae</taxon>
        <taxon>Apodemus</taxon>
    </lineage>
</organism>
<keyword evidence="6 8" id="KW-0675">Receptor</keyword>
<gene>
    <name evidence="8" type="ORF">APTSU1_001113500</name>
</gene>
<evidence type="ECO:0000256" key="6">
    <source>
        <dbReference type="ARBA" id="ARBA00023170"/>
    </source>
</evidence>
<evidence type="ECO:0000313" key="9">
    <source>
        <dbReference type="Proteomes" id="UP001623349"/>
    </source>
</evidence>
<comment type="subcellular location">
    <subcellularLocation>
        <location evidence="1">Membrane</location>
        <topology evidence="1">Single-pass membrane protein</topology>
    </subcellularLocation>
</comment>
<proteinExistence type="predicted"/>
<protein>
    <submittedName>
        <fullName evidence="8">Interleukin-9 receptor</fullName>
    </submittedName>
</protein>
<evidence type="ECO:0000256" key="4">
    <source>
        <dbReference type="ARBA" id="ARBA00022989"/>
    </source>
</evidence>
<evidence type="ECO:0000256" key="1">
    <source>
        <dbReference type="ARBA" id="ARBA00004167"/>
    </source>
</evidence>
<dbReference type="SUPFAM" id="SSF49265">
    <property type="entry name" value="Fibronectin type III"/>
    <property type="match status" value="1"/>
</dbReference>
<dbReference type="Gene3D" id="2.60.40.10">
    <property type="entry name" value="Immunoglobulins"/>
    <property type="match status" value="1"/>
</dbReference>
<keyword evidence="4" id="KW-1133">Transmembrane helix</keyword>
<keyword evidence="2" id="KW-0812">Transmembrane</keyword>
<feature type="region of interest" description="Disordered" evidence="7">
    <location>
        <begin position="332"/>
        <end position="351"/>
    </location>
</feature>
<name>A0ABQ0F9G9_APOSI</name>
<dbReference type="InterPro" id="IPR013783">
    <property type="entry name" value="Ig-like_fold"/>
</dbReference>
<evidence type="ECO:0000256" key="2">
    <source>
        <dbReference type="ARBA" id="ARBA00022692"/>
    </source>
</evidence>
<evidence type="ECO:0000256" key="5">
    <source>
        <dbReference type="ARBA" id="ARBA00023136"/>
    </source>
</evidence>
<dbReference type="EMBL" id="BAAFST010000011">
    <property type="protein sequence ID" value="GAB1295900.1"/>
    <property type="molecule type" value="Genomic_DNA"/>
</dbReference>
<evidence type="ECO:0000256" key="3">
    <source>
        <dbReference type="ARBA" id="ARBA00022729"/>
    </source>
</evidence>
<reference evidence="8 9" key="1">
    <citation type="submission" date="2024-08" db="EMBL/GenBank/DDBJ databases">
        <title>The draft genome of Apodemus speciosus.</title>
        <authorList>
            <person name="Nabeshima K."/>
            <person name="Suzuki S."/>
            <person name="Onuma M."/>
        </authorList>
    </citation>
    <scope>NUCLEOTIDE SEQUENCE [LARGE SCALE GENOMIC DNA]</scope>
    <source>
        <strain evidence="8">IB14-021</strain>
    </source>
</reference>
<dbReference type="InterPro" id="IPR036116">
    <property type="entry name" value="FN3_sf"/>
</dbReference>
<dbReference type="PANTHER" id="PTHR23037">
    <property type="entry name" value="CYTOKINE RECEPTOR"/>
    <property type="match status" value="1"/>
</dbReference>
<sequence>MAWLLFTSNQVTDIKHKCTFWDSVCTLVLPDEEVLSPLDNFTITLHRCIMGQEQVSLVDSQYLPQRHIKLDPPSDLQSNVSSEHCVLTWSISFVLEPLITSLSYELAFKKQEEAWEDPALSRMPTTLQQARRKDRIVGVTWLVLEAVELDPGSTYEARLRVQMILEDYEDETEGEYSKSHWRPHDPTLAVVSQCPCHCAHLSSVDRPFPPSVQTVTQVKRIFYQNVPTPEAFFHPLYSVYHGDFQTWAGARRARPQARQDDVSTSSGGSEPSIWEAIATLTYGPAYPVQFSSLRWEATAASFPGLPGSEHVLEAGCLELEGEPSAYLPQEEWAPLGSARPPPPDSDSGSSDDYCMLDCCEECRLSAFAEHTQRPELTLSQPVTLPVSSRA</sequence>
<comment type="caution">
    <text evidence="8">The sequence shown here is derived from an EMBL/GenBank/DDBJ whole genome shotgun (WGS) entry which is preliminary data.</text>
</comment>